<feature type="non-terminal residue" evidence="1">
    <location>
        <position position="127"/>
    </location>
</feature>
<name>A0A0G4MF92_VERLO</name>
<dbReference type="EMBL" id="CVQH01022327">
    <property type="protein sequence ID" value="CRK32874.1"/>
    <property type="molecule type" value="Genomic_DNA"/>
</dbReference>
<accession>A0A0G4MF92</accession>
<protein>
    <submittedName>
        <fullName evidence="1">Uncharacterized protein</fullName>
    </submittedName>
</protein>
<proteinExistence type="predicted"/>
<evidence type="ECO:0000313" key="2">
    <source>
        <dbReference type="Proteomes" id="UP000044602"/>
    </source>
</evidence>
<dbReference type="AlphaFoldDB" id="A0A0G4MF92"/>
<dbReference type="Proteomes" id="UP000044602">
    <property type="component" value="Unassembled WGS sequence"/>
</dbReference>
<sequence length="127" mass="15196">HVHGRRAPAHRLRRLLARLRRAQVVVLVHDRHPRRLRLRLRLPHDGALALHQLPPQERRPHARQGHDVQVPQHLHRRPLCLYHQDAHPAPPRHVPRRRHLLRLHLPALGLHDRLLARQRVWPGRRRG</sequence>
<keyword evidence="2" id="KW-1185">Reference proteome</keyword>
<organism evidence="1 2">
    <name type="scientific">Verticillium longisporum</name>
    <name type="common">Verticillium dahliae var. longisporum</name>
    <dbReference type="NCBI Taxonomy" id="100787"/>
    <lineage>
        <taxon>Eukaryota</taxon>
        <taxon>Fungi</taxon>
        <taxon>Dikarya</taxon>
        <taxon>Ascomycota</taxon>
        <taxon>Pezizomycotina</taxon>
        <taxon>Sordariomycetes</taxon>
        <taxon>Hypocreomycetidae</taxon>
        <taxon>Glomerellales</taxon>
        <taxon>Plectosphaerellaceae</taxon>
        <taxon>Verticillium</taxon>
    </lineage>
</organism>
<evidence type="ECO:0000313" key="1">
    <source>
        <dbReference type="EMBL" id="CRK32874.1"/>
    </source>
</evidence>
<reference evidence="2" key="1">
    <citation type="submission" date="2015-05" db="EMBL/GenBank/DDBJ databases">
        <authorList>
            <person name="Fogelqvist Johan"/>
        </authorList>
    </citation>
    <scope>NUCLEOTIDE SEQUENCE [LARGE SCALE GENOMIC DNA]</scope>
</reference>
<gene>
    <name evidence="1" type="ORF">BN1708_019125</name>
</gene>
<feature type="non-terminal residue" evidence="1">
    <location>
        <position position="1"/>
    </location>
</feature>